<organism evidence="1 2">
    <name type="scientific">Pseudolactococcus insecticola</name>
    <dbReference type="NCBI Taxonomy" id="2709158"/>
    <lineage>
        <taxon>Bacteria</taxon>
        <taxon>Bacillati</taxon>
        <taxon>Bacillota</taxon>
        <taxon>Bacilli</taxon>
        <taxon>Lactobacillales</taxon>
        <taxon>Streptococcaceae</taxon>
        <taxon>Pseudolactococcus</taxon>
    </lineage>
</organism>
<dbReference type="AlphaFoldDB" id="A0A6A0B5P6"/>
<reference evidence="1 2" key="1">
    <citation type="submission" date="2020-02" db="EMBL/GenBank/DDBJ databases">
        <title>Draft genome sequence of Lactococcus sp. Hs20B0-1.</title>
        <authorList>
            <person name="Noda S."/>
            <person name="Yuki M."/>
            <person name="Ohkuma M."/>
        </authorList>
    </citation>
    <scope>NUCLEOTIDE SEQUENCE [LARGE SCALE GENOMIC DNA]</scope>
    <source>
        <strain evidence="1 2">Hs20B0-1</strain>
    </source>
</reference>
<sequence length="114" mass="13103">MSFGITIKINSNQIAKEYGKVTLIKLPHSSGHSGKAVMIATRYINWDSIWLHPDWSYQIKSGKQYHNDYAEWSADEVMQAFGSNIEDTETYLKVDKPDRLEFSHEIDGFAEESD</sequence>
<evidence type="ECO:0000313" key="2">
    <source>
        <dbReference type="Proteomes" id="UP000475928"/>
    </source>
</evidence>
<protein>
    <submittedName>
        <fullName evidence="1">Uncharacterized protein</fullName>
    </submittedName>
</protein>
<dbReference type="RefSeq" id="WP_172354834.1">
    <property type="nucleotide sequence ID" value="NZ_BLLH01000001.1"/>
</dbReference>
<name>A0A6A0B5P6_9LACT</name>
<proteinExistence type="predicted"/>
<comment type="caution">
    <text evidence="1">The sequence shown here is derived from an EMBL/GenBank/DDBJ whole genome shotgun (WGS) entry which is preliminary data.</text>
</comment>
<accession>A0A6A0B5P6</accession>
<dbReference type="EMBL" id="BLLH01000001">
    <property type="protein sequence ID" value="GFH39861.1"/>
    <property type="molecule type" value="Genomic_DNA"/>
</dbReference>
<evidence type="ECO:0000313" key="1">
    <source>
        <dbReference type="EMBL" id="GFH39861.1"/>
    </source>
</evidence>
<dbReference type="Proteomes" id="UP000475928">
    <property type="component" value="Unassembled WGS sequence"/>
</dbReference>
<gene>
    <name evidence="1" type="ORF">Hs20B_02590</name>
</gene>
<keyword evidence="2" id="KW-1185">Reference proteome</keyword>